<dbReference type="Pfam" id="PF00535">
    <property type="entry name" value="Glycos_transf_2"/>
    <property type="match status" value="1"/>
</dbReference>
<dbReference type="GO" id="GO:0016740">
    <property type="term" value="F:transferase activity"/>
    <property type="evidence" value="ECO:0007669"/>
    <property type="project" value="UniProtKB-KW"/>
</dbReference>
<evidence type="ECO:0000313" key="2">
    <source>
        <dbReference type="EMBL" id="RAZ92515.1"/>
    </source>
</evidence>
<dbReference type="OrthoDB" id="194105at2"/>
<protein>
    <submittedName>
        <fullName evidence="2">Glycosyltransferase family 2 protein</fullName>
    </submittedName>
</protein>
<reference evidence="3" key="1">
    <citation type="submission" date="2018-06" db="EMBL/GenBank/DDBJ databases">
        <authorList>
            <person name="Helene L.C."/>
            <person name="Dall'Agnol R."/>
            <person name="Delamuta J.R."/>
            <person name="Hungria M."/>
        </authorList>
    </citation>
    <scope>NUCLEOTIDE SEQUENCE [LARGE SCALE GENOMIC DNA]</scope>
    <source>
        <strain evidence="3">AC99b</strain>
    </source>
</reference>
<proteinExistence type="predicted"/>
<dbReference type="PANTHER" id="PTHR43685:SF2">
    <property type="entry name" value="GLYCOSYLTRANSFERASE 2-LIKE DOMAIN-CONTAINING PROTEIN"/>
    <property type="match status" value="1"/>
</dbReference>
<dbReference type="PANTHER" id="PTHR43685">
    <property type="entry name" value="GLYCOSYLTRANSFERASE"/>
    <property type="match status" value="1"/>
</dbReference>
<evidence type="ECO:0000313" key="3">
    <source>
        <dbReference type="Proteomes" id="UP000251558"/>
    </source>
</evidence>
<comment type="caution">
    <text evidence="2">The sequence shown here is derived from an EMBL/GenBank/DDBJ whole genome shotgun (WGS) entry which is preliminary data.</text>
</comment>
<accession>A0A330HVR8</accession>
<dbReference type="Proteomes" id="UP000251558">
    <property type="component" value="Unassembled WGS sequence"/>
</dbReference>
<organism evidence="2 3">
    <name type="scientific">Mesorhizobium hawassense</name>
    <dbReference type="NCBI Taxonomy" id="1209954"/>
    <lineage>
        <taxon>Bacteria</taxon>
        <taxon>Pseudomonadati</taxon>
        <taxon>Pseudomonadota</taxon>
        <taxon>Alphaproteobacteria</taxon>
        <taxon>Hyphomicrobiales</taxon>
        <taxon>Phyllobacteriaceae</taxon>
        <taxon>Mesorhizobium</taxon>
    </lineage>
</organism>
<sequence>MKLQLNSGARLGGAKLSVESAASDDGETNLPRPGAYDVNDVAHFADASTVRPFISVAVPTFRRPDTIRRTIDSIVGQDFSNWELVVSDDEGKTGSSWPILEEYARNDPRIRVVENQLGRGQVENTNNAMIACKGKWIKLLHDDDWLTPGALKRFAEVSIKHPSAAFMTSAAHVVEERRVVMRSDPPEQNRVSLYSSQQCLTDLYLVRVTRSLGIIPSTLLINSAVIHAGCRMRAHKSIPAGVDQLFFVDLARYGEMVAINEGLIFYDATHHPSITTSKSYEDVDEVTLAVKELNWSLIEDRKGLPDPKTLLRALKVARIPTRFHHQSWGTTIRDAIQILRPSVMKIANQYAREYLFKIRPKLGALRTRKR</sequence>
<evidence type="ECO:0000259" key="1">
    <source>
        <dbReference type="Pfam" id="PF00535"/>
    </source>
</evidence>
<dbReference type="InterPro" id="IPR050834">
    <property type="entry name" value="Glycosyltransf_2"/>
</dbReference>
<name>A0A330HVR8_9HYPH</name>
<dbReference type="SUPFAM" id="SSF53448">
    <property type="entry name" value="Nucleotide-diphospho-sugar transferases"/>
    <property type="match status" value="1"/>
</dbReference>
<dbReference type="Gene3D" id="3.90.550.10">
    <property type="entry name" value="Spore Coat Polysaccharide Biosynthesis Protein SpsA, Chain A"/>
    <property type="match status" value="1"/>
</dbReference>
<dbReference type="InterPro" id="IPR001173">
    <property type="entry name" value="Glyco_trans_2-like"/>
</dbReference>
<dbReference type="AlphaFoldDB" id="A0A330HVR8"/>
<keyword evidence="2" id="KW-0808">Transferase</keyword>
<reference evidence="2 3" key="2">
    <citation type="submission" date="2018-07" db="EMBL/GenBank/DDBJ databases">
        <title>Diversity of Mesorhizobium strains in Brazil.</title>
        <authorList>
            <person name="Helene L.C.F."/>
            <person name="Dall'Agnol R."/>
            <person name="Delamuta J.R.M."/>
            <person name="Hungria M."/>
        </authorList>
    </citation>
    <scope>NUCLEOTIDE SEQUENCE [LARGE SCALE GENOMIC DNA]</scope>
    <source>
        <strain evidence="2 3">AC99b</strain>
    </source>
</reference>
<gene>
    <name evidence="2" type="ORF">DPM33_01010</name>
</gene>
<dbReference type="RefSeq" id="WP_112095044.1">
    <property type="nucleotide sequence ID" value="NZ_QMBP01000001.1"/>
</dbReference>
<dbReference type="EMBL" id="QMBP01000001">
    <property type="protein sequence ID" value="RAZ92515.1"/>
    <property type="molecule type" value="Genomic_DNA"/>
</dbReference>
<keyword evidence="3" id="KW-1185">Reference proteome</keyword>
<feature type="domain" description="Glycosyltransferase 2-like" evidence="1">
    <location>
        <begin position="55"/>
        <end position="187"/>
    </location>
</feature>
<dbReference type="InterPro" id="IPR029044">
    <property type="entry name" value="Nucleotide-diphossugar_trans"/>
</dbReference>